<feature type="region of interest" description="Disordered" evidence="1">
    <location>
        <begin position="1514"/>
        <end position="1557"/>
    </location>
</feature>
<feature type="region of interest" description="Disordered" evidence="1">
    <location>
        <begin position="501"/>
        <end position="520"/>
    </location>
</feature>
<feature type="compositionally biased region" description="Basic and acidic residues" evidence="1">
    <location>
        <begin position="660"/>
        <end position="681"/>
    </location>
</feature>
<feature type="compositionally biased region" description="Low complexity" evidence="1">
    <location>
        <begin position="725"/>
        <end position="736"/>
    </location>
</feature>
<dbReference type="Proteomes" id="UP001652661">
    <property type="component" value="Chromosome 2R"/>
</dbReference>
<feature type="compositionally biased region" description="Basic and acidic residues" evidence="1">
    <location>
        <begin position="221"/>
        <end position="234"/>
    </location>
</feature>
<evidence type="ECO:0000256" key="1">
    <source>
        <dbReference type="SAM" id="MobiDB-lite"/>
    </source>
</evidence>
<feature type="compositionally biased region" description="Basic and acidic residues" evidence="1">
    <location>
        <begin position="632"/>
        <end position="643"/>
    </location>
</feature>
<dbReference type="RefSeq" id="XP_070140157.1">
    <property type="nucleotide sequence ID" value="XM_070284056.1"/>
</dbReference>
<feature type="region of interest" description="Disordered" evidence="1">
    <location>
        <begin position="1430"/>
        <end position="1457"/>
    </location>
</feature>
<feature type="region of interest" description="Disordered" evidence="1">
    <location>
        <begin position="21"/>
        <end position="43"/>
    </location>
</feature>
<organism evidence="2 3">
    <name type="scientific">Drosophila kikkawai</name>
    <name type="common">Fruit fly</name>
    <dbReference type="NCBI Taxonomy" id="30033"/>
    <lineage>
        <taxon>Eukaryota</taxon>
        <taxon>Metazoa</taxon>
        <taxon>Ecdysozoa</taxon>
        <taxon>Arthropoda</taxon>
        <taxon>Hexapoda</taxon>
        <taxon>Insecta</taxon>
        <taxon>Pterygota</taxon>
        <taxon>Neoptera</taxon>
        <taxon>Endopterygota</taxon>
        <taxon>Diptera</taxon>
        <taxon>Brachycera</taxon>
        <taxon>Muscomorpha</taxon>
        <taxon>Ephydroidea</taxon>
        <taxon>Drosophilidae</taxon>
        <taxon>Drosophila</taxon>
        <taxon>Sophophora</taxon>
    </lineage>
</organism>
<feature type="compositionally biased region" description="Low complexity" evidence="1">
    <location>
        <begin position="501"/>
        <end position="518"/>
    </location>
</feature>
<keyword evidence="2" id="KW-1185">Reference proteome</keyword>
<feature type="region of interest" description="Disordered" evidence="1">
    <location>
        <begin position="65"/>
        <end position="250"/>
    </location>
</feature>
<feature type="compositionally biased region" description="Basic and acidic residues" evidence="1">
    <location>
        <begin position="535"/>
        <end position="545"/>
    </location>
</feature>
<feature type="compositionally biased region" description="Low complexity" evidence="1">
    <location>
        <begin position="1521"/>
        <end position="1535"/>
    </location>
</feature>
<feature type="compositionally biased region" description="Polar residues" evidence="1">
    <location>
        <begin position="125"/>
        <end position="141"/>
    </location>
</feature>
<feature type="compositionally biased region" description="Basic and acidic residues" evidence="1">
    <location>
        <begin position="839"/>
        <end position="850"/>
    </location>
</feature>
<feature type="compositionally biased region" description="Polar residues" evidence="1">
    <location>
        <begin position="862"/>
        <end position="878"/>
    </location>
</feature>
<feature type="region of interest" description="Disordered" evidence="1">
    <location>
        <begin position="359"/>
        <end position="381"/>
    </location>
</feature>
<gene>
    <name evidence="3" type="primary">Su(var)2-HP2</name>
</gene>
<feature type="compositionally biased region" description="Basic and acidic residues" evidence="1">
    <location>
        <begin position="587"/>
        <end position="597"/>
    </location>
</feature>
<evidence type="ECO:0000313" key="3">
    <source>
        <dbReference type="RefSeq" id="XP_070140157.1"/>
    </source>
</evidence>
<feature type="compositionally biased region" description="Polar residues" evidence="1">
    <location>
        <begin position="451"/>
        <end position="462"/>
    </location>
</feature>
<feature type="compositionally biased region" description="Polar residues" evidence="1">
    <location>
        <begin position="359"/>
        <end position="369"/>
    </location>
</feature>
<feature type="region of interest" description="Disordered" evidence="1">
    <location>
        <begin position="319"/>
        <end position="342"/>
    </location>
</feature>
<feature type="compositionally biased region" description="Polar residues" evidence="1">
    <location>
        <begin position="702"/>
        <end position="724"/>
    </location>
</feature>
<feature type="compositionally biased region" description="Low complexity" evidence="1">
    <location>
        <begin position="195"/>
        <end position="215"/>
    </location>
</feature>
<feature type="region of interest" description="Disordered" evidence="1">
    <location>
        <begin position="416"/>
        <end position="490"/>
    </location>
</feature>
<feature type="region of interest" description="Disordered" evidence="1">
    <location>
        <begin position="838"/>
        <end position="880"/>
    </location>
</feature>
<sequence>MEDIEYLDEYKDLVLPGIKVADGRPSAGARRRRISSDSSNSSSLDADIFQKLFLDKSVDDDLLNISEGAGSKSQSRRHRSPSSSDISNDALDALFNRKIGRSKPNKRRERLSSLDSVDDLGQVLMRSTQRLTVPKPSTSQARVKKSRSDALYRSSSSSNSSARGKSSSRKSKPPVTASSGKGAAVAAPSLTGKYKNPSKPSSVNGSSSASKGKAVTILKAQKTDLKPPKHEPKTDPLNLTEFFDDSDSDSSYTYESDFFDDLDSADDDADPIIDISTDTSRTTSVADAAKKKLVTALKSRIEKRKELFKNLRRRLQPEELEHPAIKRAKADSGTSKPSERGKTISMIGNETIMTSPANEIGSDQPQTSQAAKRTAAATKGGNYAETTKHVIISAPGKKQVDVSPTKKPMVQTLLSSTLNLRKPLPGEDSGSGLPVSGRKSLGKSEVEASKAKSQPTLNSSLVVTKKAVLPASKKSESPTKEDKSTVIAPRKVNISVSLVPSKDSLASTSSLSKSLETSPVLPRKVQLVEAQKTVRKSEAKKKVDPETPAVTALDKNKPKVIPKPTVAVDNTAKKMDAPARKSLPVEVPKKTETRKSEGQSLNSRKAPLKAEAAKKTETRKSEGASLGRKVPLAKESEQQKLESPESEEVAADTPVVAVAKDSETGIAEQRKESSATSRMEKPTVAVTPRTVSIAKSIHMTRAASSSRSLAPTPTPLNQEQQTGSLITLPTTQTLPPNRIRKNGRFARISAATKRKALEAAEASMPKRPKEDQQQQQEEGPDQEHQSLAFPVKITAVGLAQPVPSGSKASLVSQKPIPEVKKPRKLRIRVNRHVVSQWLKDQRKERQELPKRTPAPADDMASDTESAAESMSESINSSCPEPPVAALMPPVPPLVPIRGIVVPPPVVATKKAASTVLAQISVTSAPAALASVQPAPAPPASVKPAPAAPAAVTAAPVTGAPVTPALVTTAPAPPALAPLASTPPLPSVPPTPPAPVPASEPIETLVVPPLNAEKVPKEVIPLEDARRLAALKKVRINTTLPMPLPVPIAVAEVKSEPEDNPPEPMEGDCQEAVPLDGAPPVPQAPLVAEGTPPVMSASTSAEHPVPNEIPSANAAGNTANSFGHTKMFSFLYPNRHSGNYGEVGLDFCCPNLDGPMPAIDPTRLHAKVEAPVLEMPQFLVITTKFISKADKNIPNKVRAKLELLGKDKELSSSERSTTIPDPPALAASASPVPIPQSLPAAPLRQPAAPPMATSSSTRTPAVPASSIDSLTKQLPRGTTLTKKVLPPGAPVPPPTASESMAASLPLSLIQLPILCPADQQRTELQTRVQVFDLVLQALSRRVANLTVAERQRTIEEMVKTSSLMPIDVDVGTKLLENYVHYVNKATSSATVSPLPPPPAIPQPEAVVIRKPVYDMARNVIGFKNVTSPNLKANVATPRRKTAPGSAPAATSTPLAASTSSSAAAAASAGSRFVEIDNKTVKASQRQMITVRKTPQRSAVKGSIIAIKAGAKVRPTNAPVGKAASPANRGPAAGPRPISKTPATRGPAPVKPTATAVSARSVSSVPIVAPNLTRTTNPNVFIINQASHVEESILPDSNNVVAPIGAEIKGELDDSSEAII</sequence>
<feature type="compositionally biased region" description="Low complexity" evidence="1">
    <location>
        <begin position="1441"/>
        <end position="1457"/>
    </location>
</feature>
<evidence type="ECO:0000313" key="2">
    <source>
        <dbReference type="Proteomes" id="UP001652661"/>
    </source>
</evidence>
<feature type="compositionally biased region" description="Low complexity" evidence="1">
    <location>
        <begin position="1238"/>
        <end position="1251"/>
    </location>
</feature>
<reference evidence="3" key="2">
    <citation type="submission" date="2025-08" db="UniProtKB">
        <authorList>
            <consortium name="RefSeq"/>
        </authorList>
    </citation>
    <scope>IDENTIFICATION</scope>
    <source>
        <strain evidence="3">14028-0561.14</strain>
        <tissue evidence="3">Whole fly</tissue>
    </source>
</reference>
<feature type="compositionally biased region" description="Low complexity" evidence="1">
    <location>
        <begin position="149"/>
        <end position="165"/>
    </location>
</feature>
<proteinExistence type="predicted"/>
<feature type="compositionally biased region" description="Basic and acidic residues" evidence="1">
    <location>
        <begin position="473"/>
        <end position="484"/>
    </location>
</feature>
<feature type="compositionally biased region" description="Basic residues" evidence="1">
    <location>
        <begin position="98"/>
        <end position="109"/>
    </location>
</feature>
<feature type="compositionally biased region" description="Basic and acidic residues" evidence="1">
    <location>
        <begin position="611"/>
        <end position="622"/>
    </location>
</feature>
<protein>
    <submittedName>
        <fullName evidence="3">Proline-rich protein 36 isoform X2</fullName>
    </submittedName>
</protein>
<feature type="compositionally biased region" description="Low complexity" evidence="1">
    <location>
        <begin position="370"/>
        <end position="381"/>
    </location>
</feature>
<name>A0ABM4GBR0_DROKI</name>
<accession>A0ABM4GBR0</accession>
<feature type="region of interest" description="Disordered" evidence="1">
    <location>
        <begin position="1207"/>
        <end position="1265"/>
    </location>
</feature>
<feature type="compositionally biased region" description="Basic and acidic residues" evidence="1">
    <location>
        <begin position="319"/>
        <end position="330"/>
    </location>
</feature>
<dbReference type="GeneID" id="108076315"/>
<reference evidence="2" key="1">
    <citation type="submission" date="2025-05" db="UniProtKB">
        <authorList>
            <consortium name="RefSeq"/>
        </authorList>
    </citation>
    <scope>NUCLEOTIDE SEQUENCE [LARGE SCALE GENOMIC DNA]</scope>
    <source>
        <strain evidence="2">14028-0561.14</strain>
    </source>
</reference>
<feature type="region of interest" description="Disordered" evidence="1">
    <location>
        <begin position="532"/>
        <end position="784"/>
    </location>
</feature>